<evidence type="ECO:0000313" key="4">
    <source>
        <dbReference type="Proteomes" id="UP000184286"/>
    </source>
</evidence>
<dbReference type="Gene3D" id="2.60.40.10">
    <property type="entry name" value="Immunoglobulins"/>
    <property type="match status" value="1"/>
</dbReference>
<reference evidence="3 4" key="2">
    <citation type="submission" date="2017-02" db="EMBL/GenBank/DDBJ databases">
        <title>Draft genome sequence of Streptomyces phaeoluteigriseus type strain DSM41896.</title>
        <authorList>
            <person name="Salih T.S."/>
            <person name="Algora Gallardo L."/>
            <person name="Melo Santos T."/>
            <person name="Filgueira Martinez S."/>
            <person name="Herron P.R."/>
        </authorList>
    </citation>
    <scope>NUCLEOTIDE SEQUENCE [LARGE SCALE GENOMIC DNA]</scope>
    <source>
        <strain evidence="3 4">DSM 41896</strain>
    </source>
</reference>
<feature type="signal peptide" evidence="1">
    <location>
        <begin position="1"/>
        <end position="19"/>
    </location>
</feature>
<accession>A0A1V6MKG1</accession>
<dbReference type="PROSITE" id="PS51257">
    <property type="entry name" value="PROKAR_LIPOPROTEIN"/>
    <property type="match status" value="1"/>
</dbReference>
<dbReference type="EMBL" id="MPOH02000019">
    <property type="protein sequence ID" value="OQD52949.1"/>
    <property type="molecule type" value="Genomic_DNA"/>
</dbReference>
<comment type="caution">
    <text evidence="3">The sequence shown here is derived from an EMBL/GenBank/DDBJ whole genome shotgun (WGS) entry which is preliminary data.</text>
</comment>
<dbReference type="AlphaFoldDB" id="A0A1V6MKG1"/>
<dbReference type="InterPro" id="IPR025326">
    <property type="entry name" value="DUF4232"/>
</dbReference>
<dbReference type="STRING" id="114686.BM536_033400"/>
<organism evidence="3 4">
    <name type="scientific">Streptomyces phaeoluteigriseus</name>
    <dbReference type="NCBI Taxonomy" id="114686"/>
    <lineage>
        <taxon>Bacteria</taxon>
        <taxon>Bacillati</taxon>
        <taxon>Actinomycetota</taxon>
        <taxon>Actinomycetes</taxon>
        <taxon>Kitasatosporales</taxon>
        <taxon>Streptomycetaceae</taxon>
        <taxon>Streptomyces</taxon>
        <taxon>Streptomyces aurantiacus group</taxon>
    </lineage>
</organism>
<dbReference type="GO" id="GO:0005975">
    <property type="term" value="P:carbohydrate metabolic process"/>
    <property type="evidence" value="ECO:0007669"/>
    <property type="project" value="UniProtKB-ARBA"/>
</dbReference>
<evidence type="ECO:0000259" key="2">
    <source>
        <dbReference type="Pfam" id="PF14016"/>
    </source>
</evidence>
<dbReference type="OrthoDB" id="3253417at2"/>
<dbReference type="RefSeq" id="WP_073495642.1">
    <property type="nucleotide sequence ID" value="NZ_MPOH02000019.1"/>
</dbReference>
<evidence type="ECO:0000313" key="3">
    <source>
        <dbReference type="EMBL" id="OQD52949.1"/>
    </source>
</evidence>
<protein>
    <recommendedName>
        <fullName evidence="2">DUF4232 domain-containing protein</fullName>
    </recommendedName>
</protein>
<feature type="chain" id="PRO_5039604334" description="DUF4232 domain-containing protein" evidence="1">
    <location>
        <begin position="20"/>
        <end position="177"/>
    </location>
</feature>
<name>A0A1V6MKG1_9ACTN</name>
<proteinExistence type="predicted"/>
<sequence>MRAVPITVTALAAAFLLTACGGGDDNASGDGESKASSASGTACAAGDLTMAAGAVNAAPAAGDTGNVTVTITNGGKECTLDGFPEVELEADGTTVAVPRDEAAESQPLPLAEQGTASFTITYARGEDGDGSLAVKTLKYGLPDASATESLDWSYGAVALKDGDVPDASVSAFQVAGD</sequence>
<gene>
    <name evidence="3" type="ORF">BM536_033400</name>
</gene>
<keyword evidence="1" id="KW-0732">Signal</keyword>
<reference evidence="4" key="1">
    <citation type="submission" date="2016-11" db="EMBL/GenBank/DDBJ databases">
        <authorList>
            <person name="Schniete J.K."/>
            <person name="Salih T."/>
            <person name="Algora Gallardo L."/>
            <person name="Martinez Fernandez S."/>
            <person name="Herron P.R."/>
        </authorList>
    </citation>
    <scope>NUCLEOTIDE SEQUENCE [LARGE SCALE GENOMIC DNA]</scope>
    <source>
        <strain evidence="4">DSM 41896</strain>
    </source>
</reference>
<dbReference type="InterPro" id="IPR013783">
    <property type="entry name" value="Ig-like_fold"/>
</dbReference>
<evidence type="ECO:0000256" key="1">
    <source>
        <dbReference type="SAM" id="SignalP"/>
    </source>
</evidence>
<dbReference type="Pfam" id="PF14016">
    <property type="entry name" value="DUF4232"/>
    <property type="match status" value="1"/>
</dbReference>
<dbReference type="Proteomes" id="UP000184286">
    <property type="component" value="Unassembled WGS sequence"/>
</dbReference>
<feature type="domain" description="DUF4232" evidence="2">
    <location>
        <begin position="43"/>
        <end position="173"/>
    </location>
</feature>